<reference evidence="1" key="1">
    <citation type="journal article" date="2014" name="Int. J. Syst. Evol. Microbiol.">
        <title>Complete genome sequence of Corynebacterium casei LMG S-19264T (=DSM 44701T), isolated from a smear-ripened cheese.</title>
        <authorList>
            <consortium name="US DOE Joint Genome Institute (JGI-PGF)"/>
            <person name="Walter F."/>
            <person name="Albersmeier A."/>
            <person name="Kalinowski J."/>
            <person name="Ruckert C."/>
        </authorList>
    </citation>
    <scope>NUCLEOTIDE SEQUENCE</scope>
    <source>
        <strain evidence="1">CGMCC 1.12181</strain>
    </source>
</reference>
<dbReference type="Gene3D" id="2.160.20.10">
    <property type="entry name" value="Single-stranded right-handed beta-helix, Pectin lyase-like"/>
    <property type="match status" value="1"/>
</dbReference>
<organism evidence="1 2">
    <name type="scientific">Marinicella pacifica</name>
    <dbReference type="NCBI Taxonomy" id="1171543"/>
    <lineage>
        <taxon>Bacteria</taxon>
        <taxon>Pseudomonadati</taxon>
        <taxon>Pseudomonadota</taxon>
        <taxon>Gammaproteobacteria</taxon>
        <taxon>Lysobacterales</taxon>
        <taxon>Marinicellaceae</taxon>
        <taxon>Marinicella</taxon>
    </lineage>
</organism>
<dbReference type="InterPro" id="IPR012334">
    <property type="entry name" value="Pectin_lyas_fold"/>
</dbReference>
<dbReference type="AlphaFoldDB" id="A0A917CVG3"/>
<proteinExistence type="predicted"/>
<evidence type="ECO:0008006" key="3">
    <source>
        <dbReference type="Google" id="ProtNLM"/>
    </source>
</evidence>
<gene>
    <name evidence="1" type="ORF">GCM10011365_20470</name>
</gene>
<dbReference type="PANTHER" id="PTHR11319">
    <property type="entry name" value="G PROTEIN-COUPLED RECEPTOR-RELATED"/>
    <property type="match status" value="1"/>
</dbReference>
<dbReference type="InterPro" id="IPR006626">
    <property type="entry name" value="PbH1"/>
</dbReference>
<dbReference type="SMART" id="SM00710">
    <property type="entry name" value="PbH1"/>
    <property type="match status" value="7"/>
</dbReference>
<keyword evidence="2" id="KW-1185">Reference proteome</keyword>
<reference evidence="1" key="2">
    <citation type="submission" date="2020-09" db="EMBL/GenBank/DDBJ databases">
        <authorList>
            <person name="Sun Q."/>
            <person name="Zhou Y."/>
        </authorList>
    </citation>
    <scope>NUCLEOTIDE SEQUENCE</scope>
    <source>
        <strain evidence="1">CGMCC 1.12181</strain>
    </source>
</reference>
<accession>A0A917CVG3</accession>
<dbReference type="SUPFAM" id="SSF51126">
    <property type="entry name" value="Pectin lyase-like"/>
    <property type="match status" value="1"/>
</dbReference>
<evidence type="ECO:0000313" key="1">
    <source>
        <dbReference type="EMBL" id="GGF99074.1"/>
    </source>
</evidence>
<evidence type="ECO:0000313" key="2">
    <source>
        <dbReference type="Proteomes" id="UP000605253"/>
    </source>
</evidence>
<sequence length="511" mass="53809">MGMDFVRAYLNSKIAMKISQICLIVIGLIGLSLNGYTRTISINDISVIIADDGVCTLPEAIASANNNVSSGVTTGECEAGDAGEDSIVFDLAPGEDEINTLGIVLPTVMEPLNIIGPGADLLTLYPQQLGYVFTLRADFSLSGLRIFKAEGFRGTAIYQFEGHDLTLTDCIIENNTATDSIGAIRVLAADSTNQLYINNCQFIDNDASGHSGAISISAVDGKSLVATIENSVFSGNESRTDDGGALMVTTTSLGLVDIVIKNSRFESNSSNQNGGGFYFEGPGVTGRIENSVFYNNQSGVGGAGGMWFKTGAFESINNSFIGNVAQKYAGGVYVWAHDDNLDGIHFINNTITENTIATSLSTAGGGGIYSRNVKTTISNTVIANNSTLTIGPNCSGGLTSKGYNFIENDQDCGILSQASDSIGDELNPIDPQLSSLIDEGSHKLFQQPVTGSPLIDAGNPGGCDIDASQAINYDQIGRFRHQDGSQSGDNRCDIGAIEISNSDVIFKSIFE</sequence>
<comment type="caution">
    <text evidence="1">The sequence shown here is derived from an EMBL/GenBank/DDBJ whole genome shotgun (WGS) entry which is preliminary data.</text>
</comment>
<name>A0A917CVG3_9GAMM</name>
<dbReference type="EMBL" id="BMEO01000009">
    <property type="protein sequence ID" value="GGF99074.1"/>
    <property type="molecule type" value="Genomic_DNA"/>
</dbReference>
<dbReference type="InterPro" id="IPR011050">
    <property type="entry name" value="Pectin_lyase_fold/virulence"/>
</dbReference>
<dbReference type="Proteomes" id="UP000605253">
    <property type="component" value="Unassembled WGS sequence"/>
</dbReference>
<dbReference type="InterPro" id="IPR059226">
    <property type="entry name" value="Choice_anch_Q_dom"/>
</dbReference>
<dbReference type="NCBIfam" id="NF041518">
    <property type="entry name" value="choice_anch_Q"/>
    <property type="match status" value="1"/>
</dbReference>
<protein>
    <recommendedName>
        <fullName evidence="3">CSLREA domain-containing protein</fullName>
    </recommendedName>
</protein>
<dbReference type="PANTHER" id="PTHR11319:SF35">
    <property type="entry name" value="OUTER MEMBRANE PROTEIN PMPC-RELATED"/>
    <property type="match status" value="1"/>
</dbReference>